<evidence type="ECO:0000259" key="3">
    <source>
        <dbReference type="PROSITE" id="PS50977"/>
    </source>
</evidence>
<dbReference type="SUPFAM" id="SSF48498">
    <property type="entry name" value="Tetracyclin repressor-like, C-terminal domain"/>
    <property type="match status" value="1"/>
</dbReference>
<dbReference type="PANTHER" id="PTHR43479:SF11">
    <property type="entry name" value="ACREF_ENVCD OPERON REPRESSOR-RELATED"/>
    <property type="match status" value="1"/>
</dbReference>
<dbReference type="RefSeq" id="WP_311657381.1">
    <property type="nucleotide sequence ID" value="NZ_JAVRHY010000002.1"/>
</dbReference>
<dbReference type="InterPro" id="IPR041474">
    <property type="entry name" value="NicS_C"/>
</dbReference>
<dbReference type="PROSITE" id="PS50977">
    <property type="entry name" value="HTH_TETR_2"/>
    <property type="match status" value="1"/>
</dbReference>
<dbReference type="InterPro" id="IPR036271">
    <property type="entry name" value="Tet_transcr_reg_TetR-rel_C_sf"/>
</dbReference>
<dbReference type="Proteomes" id="UP001259982">
    <property type="component" value="Unassembled WGS sequence"/>
</dbReference>
<feature type="domain" description="HTH tetR-type" evidence="3">
    <location>
        <begin position="16"/>
        <end position="76"/>
    </location>
</feature>
<evidence type="ECO:0000256" key="1">
    <source>
        <dbReference type="ARBA" id="ARBA00023125"/>
    </source>
</evidence>
<dbReference type="PANTHER" id="PTHR43479">
    <property type="entry name" value="ACREF/ENVCD OPERON REPRESSOR-RELATED"/>
    <property type="match status" value="1"/>
</dbReference>
<sequence>MDQVDPRLLSIADMDDKTRERIEAAVLALFSEQEYHRVKLIDVATMGRVSLQTIYKYYGGKETLLFSSLDSWLSELAKRMIDHLSGIENYKDRLRKVFWVMLDYFEHNPRVAQIIMSSVYLNTWRRDDTFRQPELMSIFMKVLGEGREQGVFREDVDEKDLLDIFLGVATRKISMWLVRGQSEPLTEKAPVLFDMIWAAMSRESSSEPQAIRAKAS</sequence>
<organism evidence="4 5">
    <name type="scientific">Spectribacter acetivorans</name>
    <dbReference type="NCBI Taxonomy" id="3075603"/>
    <lineage>
        <taxon>Bacteria</taxon>
        <taxon>Pseudomonadati</taxon>
        <taxon>Pseudomonadota</taxon>
        <taxon>Gammaproteobacteria</taxon>
        <taxon>Salinisphaerales</taxon>
        <taxon>Salinisphaeraceae</taxon>
        <taxon>Spectribacter</taxon>
    </lineage>
</organism>
<evidence type="ECO:0000313" key="4">
    <source>
        <dbReference type="EMBL" id="MDT0617553.1"/>
    </source>
</evidence>
<reference evidence="4 5" key="1">
    <citation type="submission" date="2023-09" db="EMBL/GenBank/DDBJ databases">
        <authorList>
            <person name="Rey-Velasco X."/>
        </authorList>
    </citation>
    <scope>NUCLEOTIDE SEQUENCE [LARGE SCALE GENOMIC DNA]</scope>
    <source>
        <strain evidence="4 5">P385</strain>
    </source>
</reference>
<keyword evidence="1 2" id="KW-0238">DNA-binding</keyword>
<dbReference type="InterPro" id="IPR050624">
    <property type="entry name" value="HTH-type_Tx_Regulator"/>
</dbReference>
<name>A0ABU3B5U4_9GAMM</name>
<keyword evidence="5" id="KW-1185">Reference proteome</keyword>
<proteinExistence type="predicted"/>
<comment type="caution">
    <text evidence="4">The sequence shown here is derived from an EMBL/GenBank/DDBJ whole genome shotgun (WGS) entry which is preliminary data.</text>
</comment>
<feature type="DNA-binding region" description="H-T-H motif" evidence="2">
    <location>
        <begin position="39"/>
        <end position="58"/>
    </location>
</feature>
<dbReference type="EMBL" id="JAVRHY010000002">
    <property type="protein sequence ID" value="MDT0617553.1"/>
    <property type="molecule type" value="Genomic_DNA"/>
</dbReference>
<gene>
    <name evidence="4" type="ORF">RM531_03630</name>
</gene>
<dbReference type="InterPro" id="IPR009057">
    <property type="entry name" value="Homeodomain-like_sf"/>
</dbReference>
<protein>
    <submittedName>
        <fullName evidence="4">TetR/AcrR family transcriptional regulator</fullName>
    </submittedName>
</protein>
<dbReference type="SUPFAM" id="SSF46689">
    <property type="entry name" value="Homeodomain-like"/>
    <property type="match status" value="1"/>
</dbReference>
<dbReference type="Gene3D" id="1.10.357.10">
    <property type="entry name" value="Tetracycline Repressor, domain 2"/>
    <property type="match status" value="1"/>
</dbReference>
<evidence type="ECO:0000313" key="5">
    <source>
        <dbReference type="Proteomes" id="UP001259982"/>
    </source>
</evidence>
<accession>A0ABU3B5U4</accession>
<dbReference type="InterPro" id="IPR001647">
    <property type="entry name" value="HTH_TetR"/>
</dbReference>
<dbReference type="Gene3D" id="1.10.10.60">
    <property type="entry name" value="Homeodomain-like"/>
    <property type="match status" value="1"/>
</dbReference>
<dbReference type="Pfam" id="PF17938">
    <property type="entry name" value="TetR_C_29"/>
    <property type="match status" value="1"/>
</dbReference>
<evidence type="ECO:0000256" key="2">
    <source>
        <dbReference type="PROSITE-ProRule" id="PRU00335"/>
    </source>
</evidence>